<dbReference type="OrthoDB" id="420264at2759"/>
<evidence type="ECO:0000259" key="7">
    <source>
        <dbReference type="PROSITE" id="PS50305"/>
    </source>
</evidence>
<feature type="binding site" evidence="6">
    <location>
        <position position="61"/>
    </location>
    <ligand>
        <name>Zn(2+)</name>
        <dbReference type="ChEBI" id="CHEBI:29105"/>
    </ligand>
</feature>
<feature type="binding site" evidence="6">
    <location>
        <position position="64"/>
    </location>
    <ligand>
        <name>Zn(2+)</name>
        <dbReference type="ChEBI" id="CHEBI:29105"/>
    </ligand>
</feature>
<keyword evidence="2" id="KW-0808">Transferase</keyword>
<feature type="binding site" evidence="6">
    <location>
        <position position="36"/>
    </location>
    <ligand>
        <name>Zn(2+)</name>
        <dbReference type="ChEBI" id="CHEBI:29105"/>
    </ligand>
</feature>
<dbReference type="GO" id="GO:0046872">
    <property type="term" value="F:metal ion binding"/>
    <property type="evidence" value="ECO:0007669"/>
    <property type="project" value="UniProtKB-KW"/>
</dbReference>
<keyword evidence="5" id="KW-0520">NAD</keyword>
<dbReference type="PANTHER" id="PTHR11085:SF6">
    <property type="entry name" value="NAD-DEPENDENT PROTEIN DEACETYLASE SIRTUIN-2"/>
    <property type="match status" value="1"/>
</dbReference>
<dbReference type="KEGG" id="fcy:FRACYDRAFT_240589"/>
<reference evidence="8 9" key="1">
    <citation type="submission" date="2016-09" db="EMBL/GenBank/DDBJ databases">
        <title>Extensive genetic diversity and differential bi-allelic expression allows diatom success in the polar Southern Ocean.</title>
        <authorList>
            <consortium name="DOE Joint Genome Institute"/>
            <person name="Mock T."/>
            <person name="Otillar R.P."/>
            <person name="Strauss J."/>
            <person name="Dupont C."/>
            <person name="Frickenhaus S."/>
            <person name="Maumus F."/>
            <person name="Mcmullan M."/>
            <person name="Sanges R."/>
            <person name="Schmutz J."/>
            <person name="Toseland A."/>
            <person name="Valas R."/>
            <person name="Veluchamy A."/>
            <person name="Ward B.J."/>
            <person name="Allen A."/>
            <person name="Barry K."/>
            <person name="Falciatore A."/>
            <person name="Ferrante M."/>
            <person name="Fortunato A.E."/>
            <person name="Gloeckner G."/>
            <person name="Gruber A."/>
            <person name="Hipkin R."/>
            <person name="Janech M."/>
            <person name="Kroth P."/>
            <person name="Leese F."/>
            <person name="Lindquist E."/>
            <person name="Lyon B.R."/>
            <person name="Martin J."/>
            <person name="Mayer C."/>
            <person name="Parker M."/>
            <person name="Quesneville H."/>
            <person name="Raymond J."/>
            <person name="Uhlig C."/>
            <person name="Valentin K.U."/>
            <person name="Worden A.Z."/>
            <person name="Armbrust E.V."/>
            <person name="Bowler C."/>
            <person name="Green B."/>
            <person name="Moulton V."/>
            <person name="Van Oosterhout C."/>
            <person name="Grigoriev I."/>
        </authorList>
    </citation>
    <scope>NUCLEOTIDE SEQUENCE [LARGE SCALE GENOMIC DNA]</scope>
    <source>
        <strain evidence="8 9">CCMP1102</strain>
    </source>
</reference>
<gene>
    <name evidence="8" type="ORF">FRACYDRAFT_240589</name>
</gene>
<dbReference type="Gene3D" id="3.40.50.1220">
    <property type="entry name" value="TPP-binding domain"/>
    <property type="match status" value="1"/>
</dbReference>
<dbReference type="Gene3D" id="3.30.1600.10">
    <property type="entry name" value="SIR2/SIRT2 'Small Domain"/>
    <property type="match status" value="1"/>
</dbReference>
<dbReference type="InterPro" id="IPR050134">
    <property type="entry name" value="NAD-dep_sirtuin_deacylases"/>
</dbReference>
<keyword evidence="3 6" id="KW-0479">Metal-binding</keyword>
<dbReference type="InterPro" id="IPR026591">
    <property type="entry name" value="Sirtuin_cat_small_dom_sf"/>
</dbReference>
<dbReference type="GO" id="GO:0070403">
    <property type="term" value="F:NAD+ binding"/>
    <property type="evidence" value="ECO:0007669"/>
    <property type="project" value="InterPro"/>
</dbReference>
<dbReference type="InterPro" id="IPR026590">
    <property type="entry name" value="Ssirtuin_cat_dom"/>
</dbReference>
<dbReference type="GO" id="GO:0005634">
    <property type="term" value="C:nucleus"/>
    <property type="evidence" value="ECO:0007669"/>
    <property type="project" value="TreeGrafter"/>
</dbReference>
<dbReference type="PROSITE" id="PS50305">
    <property type="entry name" value="SIRTUIN"/>
    <property type="match status" value="1"/>
</dbReference>
<dbReference type="AlphaFoldDB" id="A0A1E7FCN0"/>
<dbReference type="GO" id="GO:0017136">
    <property type="term" value="F:histone deacetylase activity, NAD-dependent"/>
    <property type="evidence" value="ECO:0007669"/>
    <property type="project" value="TreeGrafter"/>
</dbReference>
<evidence type="ECO:0000313" key="9">
    <source>
        <dbReference type="Proteomes" id="UP000095751"/>
    </source>
</evidence>
<dbReference type="Pfam" id="PF02146">
    <property type="entry name" value="SIR2"/>
    <property type="match status" value="1"/>
</dbReference>
<evidence type="ECO:0000256" key="5">
    <source>
        <dbReference type="ARBA" id="ARBA00023027"/>
    </source>
</evidence>
<dbReference type="InterPro" id="IPR029035">
    <property type="entry name" value="DHS-like_NAD/FAD-binding_dom"/>
</dbReference>
<evidence type="ECO:0000256" key="2">
    <source>
        <dbReference type="ARBA" id="ARBA00022679"/>
    </source>
</evidence>
<feature type="domain" description="Deacetylase sirtuin-type" evidence="7">
    <location>
        <begin position="1"/>
        <end position="169"/>
    </location>
</feature>
<evidence type="ECO:0000256" key="4">
    <source>
        <dbReference type="ARBA" id="ARBA00022833"/>
    </source>
</evidence>
<protein>
    <submittedName>
        <fullName evidence="8">DHS-like NAD/FAD-binding domain-containing protein</fullName>
    </submittedName>
</protein>
<evidence type="ECO:0000256" key="3">
    <source>
        <dbReference type="ARBA" id="ARBA00022723"/>
    </source>
</evidence>
<proteinExistence type="predicted"/>
<organism evidence="8 9">
    <name type="scientific">Fragilariopsis cylindrus CCMP1102</name>
    <dbReference type="NCBI Taxonomy" id="635003"/>
    <lineage>
        <taxon>Eukaryota</taxon>
        <taxon>Sar</taxon>
        <taxon>Stramenopiles</taxon>
        <taxon>Ochrophyta</taxon>
        <taxon>Bacillariophyta</taxon>
        <taxon>Bacillariophyceae</taxon>
        <taxon>Bacillariophycidae</taxon>
        <taxon>Bacillariales</taxon>
        <taxon>Bacillariaceae</taxon>
        <taxon>Fragilariopsis</taxon>
    </lineage>
</organism>
<keyword evidence="4 6" id="KW-0862">Zinc</keyword>
<feature type="binding site" evidence="6">
    <location>
        <position position="39"/>
    </location>
    <ligand>
        <name>Zn(2+)</name>
        <dbReference type="ChEBI" id="CHEBI:29105"/>
    </ligand>
</feature>
<feature type="active site" description="Proton acceptor" evidence="6">
    <location>
        <position position="28"/>
    </location>
</feature>
<dbReference type="InterPro" id="IPR003000">
    <property type="entry name" value="Sirtuin"/>
</dbReference>
<dbReference type="SUPFAM" id="SSF52467">
    <property type="entry name" value="DHS-like NAD/FAD-binding domain"/>
    <property type="match status" value="1"/>
</dbReference>
<comment type="cofactor">
    <cofactor evidence="1">
        <name>Zn(2+)</name>
        <dbReference type="ChEBI" id="CHEBI:29105"/>
    </cofactor>
</comment>
<evidence type="ECO:0000256" key="6">
    <source>
        <dbReference type="PROSITE-ProRule" id="PRU00236"/>
    </source>
</evidence>
<sequence>MLHRIYTQNIDGLESLAGISTHKLVECHGNFRSSSCTRCKRPMPIEDCQKTVVIDGSVPTCTECGSLVKPNIVFFGEEMPSRFQELISKDMEECDLLLILGTSLLVMPVAGIPSWVSSDCPRILINRELVGDFTGRCGISSRGGSTGRDLFLQGDCDDSVQKIFDLANW</sequence>
<dbReference type="EMBL" id="KV784359">
    <property type="protein sequence ID" value="OEU15894.1"/>
    <property type="molecule type" value="Genomic_DNA"/>
</dbReference>
<evidence type="ECO:0000313" key="8">
    <source>
        <dbReference type="EMBL" id="OEU15894.1"/>
    </source>
</evidence>
<name>A0A1E7FCN0_9STRA</name>
<accession>A0A1E7FCN0</accession>
<dbReference type="InParanoid" id="A0A1E7FCN0"/>
<keyword evidence="9" id="KW-1185">Reference proteome</keyword>
<dbReference type="PANTHER" id="PTHR11085">
    <property type="entry name" value="NAD-DEPENDENT PROTEIN DEACYLASE SIRTUIN-5, MITOCHONDRIAL-RELATED"/>
    <property type="match status" value="1"/>
</dbReference>
<dbReference type="Proteomes" id="UP000095751">
    <property type="component" value="Unassembled WGS sequence"/>
</dbReference>
<evidence type="ECO:0000256" key="1">
    <source>
        <dbReference type="ARBA" id="ARBA00001947"/>
    </source>
</evidence>